<evidence type="ECO:0000313" key="2">
    <source>
        <dbReference type="EMBL" id="CEO99825.1"/>
    </source>
</evidence>
<evidence type="ECO:0000313" key="3">
    <source>
        <dbReference type="EMBL" id="SPR02085.1"/>
    </source>
</evidence>
<evidence type="ECO:0000313" key="5">
    <source>
        <dbReference type="Proteomes" id="UP000290189"/>
    </source>
</evidence>
<keyword evidence="4" id="KW-1185">Reference proteome</keyword>
<reference evidence="2 4" key="1">
    <citation type="submission" date="2015-02" db="EMBL/GenBank/DDBJ databases">
        <authorList>
            <person name="Chooi Y.-H."/>
        </authorList>
    </citation>
    <scope>NUCLEOTIDE SEQUENCE [LARGE SCALE GENOMIC DNA]</scope>
    <source>
        <strain evidence="2">E3</strain>
    </source>
</reference>
<protein>
    <submittedName>
        <fullName evidence="2">Uncharacterized protein</fullName>
    </submittedName>
</protein>
<keyword evidence="3" id="KW-0496">Mitochondrion</keyword>
<feature type="region of interest" description="Disordered" evidence="1">
    <location>
        <begin position="1"/>
        <end position="37"/>
    </location>
</feature>
<dbReference type="STRING" id="37360.A0A0G4IWY0"/>
<name>A0A0G4IWY0_PLABS</name>
<dbReference type="SUPFAM" id="SSF101152">
    <property type="entry name" value="Mob1/phocein"/>
    <property type="match status" value="1"/>
</dbReference>
<dbReference type="EMBL" id="OVEO01000020">
    <property type="protein sequence ID" value="SPR02085.1"/>
    <property type="molecule type" value="Genomic_DNA"/>
</dbReference>
<dbReference type="Gene3D" id="1.20.140.30">
    <property type="entry name" value="MOB kinase activator"/>
    <property type="match status" value="1"/>
</dbReference>
<dbReference type="Proteomes" id="UP000290189">
    <property type="component" value="Unassembled WGS sequence"/>
</dbReference>
<evidence type="ECO:0000256" key="1">
    <source>
        <dbReference type="SAM" id="MobiDB-lite"/>
    </source>
</evidence>
<gene>
    <name evidence="2" type="ORF">PBRA_007559</name>
    <name evidence="3" type="ORF">PLBR_LOCUS9300</name>
</gene>
<organism evidence="2 4">
    <name type="scientific">Plasmodiophora brassicae</name>
    <name type="common">Clubroot disease agent</name>
    <dbReference type="NCBI Taxonomy" id="37360"/>
    <lineage>
        <taxon>Eukaryota</taxon>
        <taxon>Sar</taxon>
        <taxon>Rhizaria</taxon>
        <taxon>Endomyxa</taxon>
        <taxon>Phytomyxea</taxon>
        <taxon>Plasmodiophorida</taxon>
        <taxon>Plasmodiophoridae</taxon>
        <taxon>Plasmodiophora</taxon>
    </lineage>
</organism>
<dbReference type="InterPro" id="IPR036703">
    <property type="entry name" value="MOB_kinase_act_sf"/>
</dbReference>
<dbReference type="AlphaFoldDB" id="A0A0G4IWY0"/>
<dbReference type="OMA" id="KATYLWT"/>
<dbReference type="Pfam" id="PF03637">
    <property type="entry name" value="Mob1_phocein"/>
    <property type="match status" value="1"/>
</dbReference>
<proteinExistence type="predicted"/>
<reference evidence="3 5" key="2">
    <citation type="submission" date="2018-03" db="EMBL/GenBank/DDBJ databases">
        <authorList>
            <person name="Fogelqvist J."/>
        </authorList>
    </citation>
    <scope>NUCLEOTIDE SEQUENCE [LARGE SCALE GENOMIC DNA]</scope>
</reference>
<dbReference type="OrthoDB" id="8170117at2759"/>
<evidence type="ECO:0000313" key="4">
    <source>
        <dbReference type="Proteomes" id="UP000039324"/>
    </source>
</evidence>
<dbReference type="EMBL" id="CDSF01000094">
    <property type="protein sequence ID" value="CEO99825.1"/>
    <property type="molecule type" value="Genomic_DNA"/>
</dbReference>
<dbReference type="Proteomes" id="UP000039324">
    <property type="component" value="Unassembled WGS sequence"/>
</dbReference>
<dbReference type="PANTHER" id="PTHR22599">
    <property type="entry name" value="MPS ONE BINDER KINASE ACTIVATOR-LIKE MOB"/>
    <property type="match status" value="1"/>
</dbReference>
<dbReference type="SMART" id="SM01388">
    <property type="entry name" value="Mob1_phocein"/>
    <property type="match status" value="1"/>
</dbReference>
<sequence>MGSSSSKADVVDPKPAAPAPAPLVADPVQRADDTIDDDDANFIGRDIQLKKFREEKVVQGSTRRQLAQTLRGTVRQRRERTRAGLEKDPMLRDLVQLPQGQILNDWIAVNTIHFYNIVSIIYGSCQEFCTATSCPVMSAGPKYQYLWSDTNDGKSPRAVSAPEYMALLFDWIEACIGNSAIFPSATDDYPDDFIKHVKTIHKRIFRVYGHVYYSHFEQIKKAGAELQLNSSFQHFAFFACEFGLLHSEDMRPLNKLLAKLLPGFSPE</sequence>
<accession>A0A0G4IWY0</accession>
<dbReference type="InterPro" id="IPR005301">
    <property type="entry name" value="MOB_kinase_act_fam"/>
</dbReference>
<geneLocation type="mitochondrion" evidence="3"/>